<reference evidence="1 2" key="1">
    <citation type="journal article" date="2018" name="Arch. Microbiol.">
        <title>New insights into the metabolic potential of the phototrophic purple bacterium Rhodopila globiformis DSM 161(T) from its draft genome sequence and evidence for a vanadium-dependent nitrogenase.</title>
        <authorList>
            <person name="Imhoff J.F."/>
            <person name="Rahn T."/>
            <person name="Kunzel S."/>
            <person name="Neulinger S.C."/>
        </authorList>
    </citation>
    <scope>NUCLEOTIDE SEQUENCE [LARGE SCALE GENOMIC DNA]</scope>
    <source>
        <strain evidence="1 2">DSM 161</strain>
    </source>
</reference>
<accession>A0A2S6MTV1</accession>
<gene>
    <name evidence="1" type="ORF">CCS01_31980</name>
</gene>
<name>A0A2S6MTV1_RHOGL</name>
<dbReference type="Proteomes" id="UP000239724">
    <property type="component" value="Unassembled WGS sequence"/>
</dbReference>
<dbReference type="AlphaFoldDB" id="A0A2S6MTV1"/>
<evidence type="ECO:0000313" key="2">
    <source>
        <dbReference type="Proteomes" id="UP000239724"/>
    </source>
</evidence>
<organism evidence="1 2">
    <name type="scientific">Rhodopila globiformis</name>
    <name type="common">Rhodopseudomonas globiformis</name>
    <dbReference type="NCBI Taxonomy" id="1071"/>
    <lineage>
        <taxon>Bacteria</taxon>
        <taxon>Pseudomonadati</taxon>
        <taxon>Pseudomonadota</taxon>
        <taxon>Alphaproteobacteria</taxon>
        <taxon>Acetobacterales</taxon>
        <taxon>Acetobacteraceae</taxon>
        <taxon>Rhodopila</taxon>
    </lineage>
</organism>
<protein>
    <submittedName>
        <fullName evidence="1">Uncharacterized protein</fullName>
    </submittedName>
</protein>
<dbReference type="EMBL" id="NHRY01000277">
    <property type="protein sequence ID" value="PPQ25787.1"/>
    <property type="molecule type" value="Genomic_DNA"/>
</dbReference>
<sequence length="78" mass="8594">MAKDFGLRLYRVGSDIPNRYSEILWVTMTGYALSFSRAFALYDNIATAMPPTRQAGSQDPCDQTLSPISAVMPVCDSL</sequence>
<comment type="caution">
    <text evidence="1">The sequence shown here is derived from an EMBL/GenBank/DDBJ whole genome shotgun (WGS) entry which is preliminary data.</text>
</comment>
<keyword evidence="2" id="KW-1185">Reference proteome</keyword>
<evidence type="ECO:0000313" key="1">
    <source>
        <dbReference type="EMBL" id="PPQ25787.1"/>
    </source>
</evidence>
<dbReference type="RefSeq" id="WP_104523410.1">
    <property type="nucleotide sequence ID" value="NZ_NHRY01000277.1"/>
</dbReference>
<proteinExistence type="predicted"/>